<feature type="transmembrane region" description="Helical" evidence="1">
    <location>
        <begin position="144"/>
        <end position="160"/>
    </location>
</feature>
<sequence length="161" mass="17572">MTKTTRNILTILGTVVLMGIMFISGLLSLDATNDQISEQKSIIMVTLAVGGLVSVIFSALISKLFIFLAQLGQEVKQSVSFMNSWYATVVSMLPFAVINAFLVIVLNLYKDTNKIASIVSSVISTLLYVLIVRQDSTISKRTQIIYIVISLVLSIGMSLAF</sequence>
<keyword evidence="1" id="KW-1133">Transmembrane helix</keyword>
<organism evidence="2 3">
    <name type="scientific">Leuconostoc litchii</name>
    <dbReference type="NCBI Taxonomy" id="1981069"/>
    <lineage>
        <taxon>Bacteria</taxon>
        <taxon>Bacillati</taxon>
        <taxon>Bacillota</taxon>
        <taxon>Bacilli</taxon>
        <taxon>Lactobacillales</taxon>
        <taxon>Lactobacillaceae</taxon>
        <taxon>Leuconostoc</taxon>
    </lineage>
</organism>
<comment type="caution">
    <text evidence="2">The sequence shown here is derived from an EMBL/GenBank/DDBJ whole genome shotgun (WGS) entry which is preliminary data.</text>
</comment>
<keyword evidence="1" id="KW-0812">Transmembrane</keyword>
<feature type="transmembrane region" description="Helical" evidence="1">
    <location>
        <begin position="41"/>
        <end position="65"/>
    </location>
</feature>
<dbReference type="Proteomes" id="UP000442244">
    <property type="component" value="Unassembled WGS sequence"/>
</dbReference>
<feature type="transmembrane region" description="Helical" evidence="1">
    <location>
        <begin position="115"/>
        <end position="132"/>
    </location>
</feature>
<evidence type="ECO:0000256" key="1">
    <source>
        <dbReference type="SAM" id="Phobius"/>
    </source>
</evidence>
<accession>A0A6P2CMA5</accession>
<dbReference type="AlphaFoldDB" id="A0A6P2CMA5"/>
<reference evidence="2 3" key="1">
    <citation type="submission" date="2019-01" db="EMBL/GenBank/DDBJ databases">
        <title>Leuconostoc litchii sp. nov., a novel lactic acid bacterium isolated from lychee.</title>
        <authorList>
            <person name="Wang L.-T."/>
        </authorList>
    </citation>
    <scope>NUCLEOTIDE SEQUENCE [LARGE SCALE GENOMIC DNA]</scope>
    <source>
        <strain evidence="2 3">MB7</strain>
    </source>
</reference>
<feature type="transmembrane region" description="Helical" evidence="1">
    <location>
        <begin position="85"/>
        <end position="109"/>
    </location>
</feature>
<dbReference type="EMBL" id="SDGY01000008">
    <property type="protein sequence ID" value="TYC46047.1"/>
    <property type="molecule type" value="Genomic_DNA"/>
</dbReference>
<protein>
    <submittedName>
        <fullName evidence="2">MFS transporter</fullName>
    </submittedName>
</protein>
<evidence type="ECO:0000313" key="3">
    <source>
        <dbReference type="Proteomes" id="UP000442244"/>
    </source>
</evidence>
<keyword evidence="1" id="KW-0472">Membrane</keyword>
<dbReference type="RefSeq" id="WP_148606541.1">
    <property type="nucleotide sequence ID" value="NZ_BSUV01000001.1"/>
</dbReference>
<gene>
    <name evidence="2" type="ORF">ESZ47_08420</name>
</gene>
<dbReference type="OrthoDB" id="2144150at2"/>
<keyword evidence="3" id="KW-1185">Reference proteome</keyword>
<evidence type="ECO:0000313" key="2">
    <source>
        <dbReference type="EMBL" id="TYC46047.1"/>
    </source>
</evidence>
<feature type="transmembrane region" description="Helical" evidence="1">
    <location>
        <begin position="7"/>
        <end position="29"/>
    </location>
</feature>
<name>A0A6P2CMA5_9LACO</name>
<proteinExistence type="predicted"/>